<evidence type="ECO:0000256" key="1">
    <source>
        <dbReference type="ARBA" id="ARBA00022737"/>
    </source>
</evidence>
<accession>A0AAV9H9B6</accession>
<reference evidence="4" key="2">
    <citation type="submission" date="2023-06" db="EMBL/GenBank/DDBJ databases">
        <authorList>
            <consortium name="Lawrence Berkeley National Laboratory"/>
            <person name="Mondo S.J."/>
            <person name="Hensen N."/>
            <person name="Bonometti L."/>
            <person name="Westerberg I."/>
            <person name="Brannstrom I.O."/>
            <person name="Guillou S."/>
            <person name="Cros-Aarteil S."/>
            <person name="Calhoun S."/>
            <person name="Haridas S."/>
            <person name="Kuo A."/>
            <person name="Pangilinan J."/>
            <person name="Riley R."/>
            <person name="Labutti K."/>
            <person name="Andreopoulos B."/>
            <person name="Lipzen A."/>
            <person name="Chen C."/>
            <person name="Yanf M."/>
            <person name="Daum C."/>
            <person name="Ng V."/>
            <person name="Clum A."/>
            <person name="Steindorff A."/>
            <person name="Ohm R."/>
            <person name="Martin F."/>
            <person name="Silar P."/>
            <person name="Natvig D."/>
            <person name="Lalanne C."/>
            <person name="Gautier V."/>
            <person name="Ament-Velasquez S.L."/>
            <person name="Kruys A."/>
            <person name="Hutchinson M.I."/>
            <person name="Powell A.J."/>
            <person name="Barry K."/>
            <person name="Miller A.N."/>
            <person name="Grigoriev I.V."/>
            <person name="Debuchy R."/>
            <person name="Gladieux P."/>
            <person name="Thoren M.H."/>
            <person name="Johannesson H."/>
        </authorList>
    </citation>
    <scope>NUCLEOTIDE SEQUENCE</scope>
    <source>
        <strain evidence="4">PSN324</strain>
    </source>
</reference>
<keyword evidence="5" id="KW-1185">Reference proteome</keyword>
<feature type="compositionally biased region" description="Basic residues" evidence="2">
    <location>
        <begin position="13"/>
        <end position="25"/>
    </location>
</feature>
<evidence type="ECO:0000256" key="2">
    <source>
        <dbReference type="SAM" id="MobiDB-lite"/>
    </source>
</evidence>
<feature type="compositionally biased region" description="Basic and acidic residues" evidence="2">
    <location>
        <begin position="105"/>
        <end position="116"/>
    </location>
</feature>
<dbReference type="Pfam" id="PF24883">
    <property type="entry name" value="NPHP3_N"/>
    <property type="match status" value="1"/>
</dbReference>
<feature type="region of interest" description="Disordered" evidence="2">
    <location>
        <begin position="736"/>
        <end position="757"/>
    </location>
</feature>
<dbReference type="PANTHER" id="PTHR10039:SF10">
    <property type="entry name" value="NACHT DOMAIN-CONTAINING PROTEIN"/>
    <property type="match status" value="1"/>
</dbReference>
<evidence type="ECO:0000259" key="3">
    <source>
        <dbReference type="Pfam" id="PF24883"/>
    </source>
</evidence>
<dbReference type="SUPFAM" id="SSF52540">
    <property type="entry name" value="P-loop containing nucleoside triphosphate hydrolases"/>
    <property type="match status" value="1"/>
</dbReference>
<dbReference type="Gene3D" id="3.40.50.300">
    <property type="entry name" value="P-loop containing nucleotide triphosphate hydrolases"/>
    <property type="match status" value="1"/>
</dbReference>
<dbReference type="Gene3D" id="1.25.40.20">
    <property type="entry name" value="Ankyrin repeat-containing domain"/>
    <property type="match status" value="1"/>
</dbReference>
<keyword evidence="1" id="KW-0677">Repeat</keyword>
<feature type="compositionally biased region" description="Low complexity" evidence="2">
    <location>
        <begin position="69"/>
        <end position="86"/>
    </location>
</feature>
<dbReference type="InterPro" id="IPR056884">
    <property type="entry name" value="NPHP3-like_N"/>
</dbReference>
<protein>
    <recommendedName>
        <fullName evidence="3">Nephrocystin 3-like N-terminal domain-containing protein</fullName>
    </recommendedName>
</protein>
<feature type="compositionally biased region" description="Low complexity" evidence="2">
    <location>
        <begin position="741"/>
        <end position="752"/>
    </location>
</feature>
<evidence type="ECO:0000313" key="4">
    <source>
        <dbReference type="EMBL" id="KAK4456504.1"/>
    </source>
</evidence>
<dbReference type="PANTHER" id="PTHR10039">
    <property type="entry name" value="AMELOGENIN"/>
    <property type="match status" value="1"/>
</dbReference>
<dbReference type="InterPro" id="IPR036770">
    <property type="entry name" value="Ankyrin_rpt-contain_sf"/>
</dbReference>
<feature type="region of interest" description="Disordered" evidence="2">
    <location>
        <begin position="1"/>
        <end position="118"/>
    </location>
</feature>
<evidence type="ECO:0000313" key="5">
    <source>
        <dbReference type="Proteomes" id="UP001321749"/>
    </source>
</evidence>
<comment type="caution">
    <text evidence="4">The sequence shown here is derived from an EMBL/GenBank/DDBJ whole genome shotgun (WGS) entry which is preliminary data.</text>
</comment>
<proteinExistence type="predicted"/>
<dbReference type="SUPFAM" id="SSF48403">
    <property type="entry name" value="Ankyrin repeat"/>
    <property type="match status" value="1"/>
</dbReference>
<dbReference type="InterPro" id="IPR027417">
    <property type="entry name" value="P-loop_NTPase"/>
</dbReference>
<feature type="compositionally biased region" description="Polar residues" evidence="2">
    <location>
        <begin position="51"/>
        <end position="68"/>
    </location>
</feature>
<organism evidence="4 5">
    <name type="scientific">Cladorrhinum samala</name>
    <dbReference type="NCBI Taxonomy" id="585594"/>
    <lineage>
        <taxon>Eukaryota</taxon>
        <taxon>Fungi</taxon>
        <taxon>Dikarya</taxon>
        <taxon>Ascomycota</taxon>
        <taxon>Pezizomycotina</taxon>
        <taxon>Sordariomycetes</taxon>
        <taxon>Sordariomycetidae</taxon>
        <taxon>Sordariales</taxon>
        <taxon>Podosporaceae</taxon>
        <taxon>Cladorrhinum</taxon>
    </lineage>
</organism>
<dbReference type="AlphaFoldDB" id="A0AAV9H9B6"/>
<gene>
    <name evidence="4" type="ORF">QBC42DRAFT_322600</name>
</gene>
<dbReference type="Proteomes" id="UP001321749">
    <property type="component" value="Unassembled WGS sequence"/>
</dbReference>
<sequence>MSASDNTGDRGFRHQFRQRLNRFRRNSPSSSKHSSKDADDGASSNSRTCRDQSSPAATNRPAYTQNLNGPGQPTTATTPADAGATPEAERGNALSAVRPANQRECASRDRSGHVRADFGASGNATSLDLWSAAYREAVDSLGKGVDIAILKGENIAQLFKQLERMGKDAAQESAFLRGVNYLHSLQVPLERFKLALDLAAPLTSIEPTTSAVFGVVQGVTAIAISFSTADLDFAKQIGEMLEQLSYIDDCDTLGQRTNKEDIHQALVLVYQKLLEFYNVAFEMLTRRGVKLVMRMVLENGRLPDIVSDFLRHADLLRKLVEKATWEIVEDIRAMLYDCEIASWLGSGKMNRQGQHHAHMQEVRADNACEFLLANADFIAWCQATDSQRLAIVGEMGSGKSVAMSFLIDELRGRNERQLPQPKICYHYCQNGETSQVTYVLSVLIMSLLEQLPGLKRAFFEWYKRNMASGTEPATSYKVLEGWLQNTLATLDRPIIFVIDALDECDRQSRDRILSSLKTMAERAPRLKILLSSRPEEEILEQLDGVSKIAMGSDAARDHLIVEKTVSTRLFYLADDVKALVTEALSRTARGSAIWTRMTVELIEARAIKALRPMQIFLDNMPQPRQLAELYANLFSRYTSDDPENQRVATAALEVLSVARRPLSILELAWAATLAAAQDHEEIPTVDALSKLVDHQRVMSLILPFVAHVDFGDIRKRQVKLAHQSVKEFIIGSSASGLPTRSSGPADSAPSASLQAPTQQSTERLEAGILAICIRYLLLREINDVALFSEEITAFIEELPQDFDLFKDDSAAPKEYDGNCSWEDWEESMVHYDPTERGFGELFVYAACYWNDHFGAVSSDSPSLPAVLLKDVEVLCSAGSTRLHNWTAQNCRPDSAVKPRFTFDGSLYDPLSITALYGSESMLWRMLEESDLDGDASFLPNPLMGAADHILKWGELPRLRMLWKSRAGGQIRNLAFFRMALKQWSGSPRDKSRQGWDVVFGLIDDVYDVMVEEQWGSKLLSVAAGTGCLPVVRRLMEAAEHQPRLGTELLDGDDDARSRPEHGLIGAAVLGNHADVVEYLLGSLQGVEAQLLRLQCRSSSSSEGGENVLHLAARLCNPAIFRLLVPRLREYVSERDKEGCTVLVRIVLSPSASEDRCESARILLSEVEAGDDGHVDGVLEDRREALSLARRLCELDMCRVLDQ</sequence>
<reference evidence="4" key="1">
    <citation type="journal article" date="2023" name="Mol. Phylogenet. Evol.">
        <title>Genome-scale phylogeny and comparative genomics of the fungal order Sordariales.</title>
        <authorList>
            <person name="Hensen N."/>
            <person name="Bonometti L."/>
            <person name="Westerberg I."/>
            <person name="Brannstrom I.O."/>
            <person name="Guillou S."/>
            <person name="Cros-Aarteil S."/>
            <person name="Calhoun S."/>
            <person name="Haridas S."/>
            <person name="Kuo A."/>
            <person name="Mondo S."/>
            <person name="Pangilinan J."/>
            <person name="Riley R."/>
            <person name="LaButti K."/>
            <person name="Andreopoulos B."/>
            <person name="Lipzen A."/>
            <person name="Chen C."/>
            <person name="Yan M."/>
            <person name="Daum C."/>
            <person name="Ng V."/>
            <person name="Clum A."/>
            <person name="Steindorff A."/>
            <person name="Ohm R.A."/>
            <person name="Martin F."/>
            <person name="Silar P."/>
            <person name="Natvig D.O."/>
            <person name="Lalanne C."/>
            <person name="Gautier V."/>
            <person name="Ament-Velasquez S.L."/>
            <person name="Kruys A."/>
            <person name="Hutchinson M.I."/>
            <person name="Powell A.J."/>
            <person name="Barry K."/>
            <person name="Miller A.N."/>
            <person name="Grigoriev I.V."/>
            <person name="Debuchy R."/>
            <person name="Gladieux P."/>
            <person name="Hiltunen Thoren M."/>
            <person name="Johannesson H."/>
        </authorList>
    </citation>
    <scope>NUCLEOTIDE SEQUENCE</scope>
    <source>
        <strain evidence="4">PSN324</strain>
    </source>
</reference>
<feature type="domain" description="Nephrocystin 3-like N-terminal" evidence="3">
    <location>
        <begin position="367"/>
        <end position="533"/>
    </location>
</feature>
<dbReference type="EMBL" id="MU865205">
    <property type="protein sequence ID" value="KAK4456504.1"/>
    <property type="molecule type" value="Genomic_DNA"/>
</dbReference>
<name>A0AAV9H9B6_9PEZI</name>